<sequence>MKKKEELYVTKSSLPPLEEFLPYLEKLWETRLLTNMGEFHEQFKKELSGFLSVENTELFVNGHVALELLIESLGKKGEIITTPFSFASTTHAIVRNGCTPVFCDIEEDFYTIDVKKLRSLITKNTVAILPVHVYGHICAVEELDKISKEYGIPVLYDAAHAFGERYHGRGVGSFGYASMFSFHATKVFHSIEGGAVCIGEKNPELLHKLYALKNFGIMGQESVELVGCNGKMNEFSASMGLCNLRHIGEYIKEREKRYRHYESLLKDVPGLIFPKEQEGVEKNYAYLPVRILGEGRRNQIFSLLEKEGIHPRKYFYPLISEYDCYKGKFSGDGTPIAKRIAEEILTLPIYPDLDFSDIERISVILQKECS</sequence>
<dbReference type="Proteomes" id="UP000522163">
    <property type="component" value="Unassembled WGS sequence"/>
</dbReference>
<evidence type="ECO:0000256" key="2">
    <source>
        <dbReference type="ARBA" id="ARBA00037999"/>
    </source>
</evidence>
<evidence type="ECO:0000313" key="6">
    <source>
        <dbReference type="EMBL" id="MBB6040248.1"/>
    </source>
</evidence>
<dbReference type="GO" id="GO:0008483">
    <property type="term" value="F:transaminase activity"/>
    <property type="evidence" value="ECO:0007669"/>
    <property type="project" value="TreeGrafter"/>
</dbReference>
<evidence type="ECO:0000313" key="7">
    <source>
        <dbReference type="Proteomes" id="UP000522163"/>
    </source>
</evidence>
<proteinExistence type="inferred from homology"/>
<dbReference type="InterPro" id="IPR000653">
    <property type="entry name" value="DegT/StrS_aminotransferase"/>
</dbReference>
<organism evidence="6 7">
    <name type="scientific">Oribacterium sinus</name>
    <dbReference type="NCBI Taxonomy" id="237576"/>
    <lineage>
        <taxon>Bacteria</taxon>
        <taxon>Bacillati</taxon>
        <taxon>Bacillota</taxon>
        <taxon>Clostridia</taxon>
        <taxon>Lachnospirales</taxon>
        <taxon>Lachnospiraceae</taxon>
        <taxon>Oribacterium</taxon>
    </lineage>
</organism>
<dbReference type="PANTHER" id="PTHR30244">
    <property type="entry name" value="TRANSAMINASE"/>
    <property type="match status" value="1"/>
</dbReference>
<feature type="modified residue" description="N6-(pyridoxal phosphate)lysine" evidence="4">
    <location>
        <position position="186"/>
    </location>
</feature>
<dbReference type="PIRSF" id="PIRSF000390">
    <property type="entry name" value="PLP_StrS"/>
    <property type="match status" value="1"/>
</dbReference>
<dbReference type="GeneID" id="85013779"/>
<evidence type="ECO:0000256" key="4">
    <source>
        <dbReference type="PIRSR" id="PIRSR000390-2"/>
    </source>
</evidence>
<feature type="active site" description="Proton acceptor" evidence="3">
    <location>
        <position position="186"/>
    </location>
</feature>
<dbReference type="InterPro" id="IPR015424">
    <property type="entry name" value="PyrdxlP-dep_Trfase"/>
</dbReference>
<accession>A0A7W9W1A7</accession>
<evidence type="ECO:0000256" key="5">
    <source>
        <dbReference type="RuleBase" id="RU004508"/>
    </source>
</evidence>
<reference evidence="6 7" key="1">
    <citation type="submission" date="2020-08" db="EMBL/GenBank/DDBJ databases">
        <title>Genomic Encyclopedia of Type Strains, Phase IV (KMG-IV): sequencing the most valuable type-strain genomes for metagenomic binning, comparative biology and taxonomic classification.</title>
        <authorList>
            <person name="Goeker M."/>
        </authorList>
    </citation>
    <scope>NUCLEOTIDE SEQUENCE [LARGE SCALE GENOMIC DNA]</scope>
    <source>
        <strain evidence="6 7">DSM 17245</strain>
    </source>
</reference>
<keyword evidence="1 4" id="KW-0663">Pyridoxal phosphate</keyword>
<dbReference type="GO" id="GO:0030170">
    <property type="term" value="F:pyridoxal phosphate binding"/>
    <property type="evidence" value="ECO:0007669"/>
    <property type="project" value="TreeGrafter"/>
</dbReference>
<dbReference type="PANTHER" id="PTHR30244:SF9">
    <property type="entry name" value="PROTEIN RV3402C"/>
    <property type="match status" value="1"/>
</dbReference>
<dbReference type="AlphaFoldDB" id="A0A7W9W1A7"/>
<gene>
    <name evidence="6" type="ORF">HNQ46_000209</name>
</gene>
<protein>
    <submittedName>
        <fullName evidence="6">dTDP-4-amino-4,6-dideoxygalactose transaminase</fullName>
    </submittedName>
</protein>
<comment type="caution">
    <text evidence="6">The sequence shown here is derived from an EMBL/GenBank/DDBJ whole genome shotgun (WGS) entry which is preliminary data.</text>
</comment>
<dbReference type="Gene3D" id="3.40.640.10">
    <property type="entry name" value="Type I PLP-dependent aspartate aminotransferase-like (Major domain)"/>
    <property type="match status" value="1"/>
</dbReference>
<evidence type="ECO:0000256" key="1">
    <source>
        <dbReference type="ARBA" id="ARBA00022898"/>
    </source>
</evidence>
<dbReference type="EMBL" id="JACHHH010000001">
    <property type="protein sequence ID" value="MBB6040248.1"/>
    <property type="molecule type" value="Genomic_DNA"/>
</dbReference>
<dbReference type="CDD" id="cd00616">
    <property type="entry name" value="AHBA_syn"/>
    <property type="match status" value="1"/>
</dbReference>
<comment type="similarity">
    <text evidence="2 5">Belongs to the DegT/DnrJ/EryC1 family.</text>
</comment>
<name>A0A7W9W1A7_9FIRM</name>
<dbReference type="RefSeq" id="WP_183681804.1">
    <property type="nucleotide sequence ID" value="NZ_JACHHH010000001.1"/>
</dbReference>
<dbReference type="InterPro" id="IPR015421">
    <property type="entry name" value="PyrdxlP-dep_Trfase_major"/>
</dbReference>
<dbReference type="SUPFAM" id="SSF53383">
    <property type="entry name" value="PLP-dependent transferases"/>
    <property type="match status" value="1"/>
</dbReference>
<dbReference type="Pfam" id="PF01041">
    <property type="entry name" value="DegT_DnrJ_EryC1"/>
    <property type="match status" value="1"/>
</dbReference>
<dbReference type="GO" id="GO:0000271">
    <property type="term" value="P:polysaccharide biosynthetic process"/>
    <property type="evidence" value="ECO:0007669"/>
    <property type="project" value="TreeGrafter"/>
</dbReference>
<evidence type="ECO:0000256" key="3">
    <source>
        <dbReference type="PIRSR" id="PIRSR000390-1"/>
    </source>
</evidence>